<dbReference type="AlphaFoldDB" id="A0AAW1RIB4"/>
<dbReference type="EMBL" id="JALJOU010000036">
    <property type="protein sequence ID" value="KAK9833448.1"/>
    <property type="molecule type" value="Genomic_DNA"/>
</dbReference>
<evidence type="ECO:0000313" key="8">
    <source>
        <dbReference type="EMBL" id="KAK9833448.1"/>
    </source>
</evidence>
<evidence type="ECO:0000256" key="4">
    <source>
        <dbReference type="ARBA" id="ARBA00022692"/>
    </source>
</evidence>
<evidence type="ECO:0000259" key="7">
    <source>
        <dbReference type="Pfam" id="PF23452"/>
    </source>
</evidence>
<dbReference type="InterPro" id="IPR056508">
    <property type="entry name" value="HPAT-like"/>
</dbReference>
<dbReference type="PANTHER" id="PTHR31485">
    <property type="entry name" value="PEPTIDYL SERINE ALPHA-GALACTOSYLTRANSFERASE"/>
    <property type="match status" value="1"/>
</dbReference>
<keyword evidence="3" id="KW-0808">Transferase</keyword>
<dbReference type="PANTHER" id="PTHR31485:SF4">
    <property type="entry name" value="HYDROXYPROLINE O-ARABINOSYLTRANSFERASE RDN1"/>
    <property type="match status" value="1"/>
</dbReference>
<dbReference type="InterPro" id="IPR044845">
    <property type="entry name" value="HPAT/SRGT1-like"/>
</dbReference>
<evidence type="ECO:0000256" key="5">
    <source>
        <dbReference type="ARBA" id="ARBA00022989"/>
    </source>
</evidence>
<dbReference type="GO" id="GO:0016020">
    <property type="term" value="C:membrane"/>
    <property type="evidence" value="ECO:0007669"/>
    <property type="project" value="UniProtKB-SubCell"/>
</dbReference>
<dbReference type="GO" id="GO:0016757">
    <property type="term" value="F:glycosyltransferase activity"/>
    <property type="evidence" value="ECO:0007669"/>
    <property type="project" value="UniProtKB-KW"/>
</dbReference>
<sequence>MKAAQRQASPALAGVAARQQIRAERSGAARLAPPVPTPKPGVCKLLNHTDYWGEAVVWGTTNKVESAEQCCAQCAAYKPQHEDDIYCNVWVWCGDRIRCQASFRNCWLKHLAHPEATAPTVGPHVPWTSGVISEVDPMEEDPQQVGGGQRRYHVVITAQGTAVHWQSRVHYYWYRKVKAACEAAKGKDCQMGGFTRILHSGVPDDLMGEIPTVVVEPLPDRENLGYVVLNRPFAFVQWLAQADIPEKYVLMSEPDHVWLRPMPNLMAGERMAAFPFFYIEPAKPEFKHITEKFTGPLLRRQAEAISPMGNAPTLMAMRDLRKVAPLWVNVSRAIFDDKEAHEKWGWVLEMYGFTIACHMARIQPARLHIKMMSQPPWDTRLWPSYLLHYTYGMDYTLEGQFTPGKIGAWRFDKRSYAGKPPPRKLGEPPKGMTNELTRHLIHAINEATEAIPGWDVYAATGRATQLWDGTTAAS</sequence>
<name>A0AAW1RIB4_9CHLO</name>
<feature type="domain" description="Hydroxyproline O-arabinosyltransferase-like" evidence="7">
    <location>
        <begin position="152"/>
        <end position="455"/>
    </location>
</feature>
<gene>
    <name evidence="8" type="ORF">WJX81_006347</name>
</gene>
<organism evidence="8 9">
    <name type="scientific">Elliptochloris bilobata</name>
    <dbReference type="NCBI Taxonomy" id="381761"/>
    <lineage>
        <taxon>Eukaryota</taxon>
        <taxon>Viridiplantae</taxon>
        <taxon>Chlorophyta</taxon>
        <taxon>core chlorophytes</taxon>
        <taxon>Trebouxiophyceae</taxon>
        <taxon>Trebouxiophyceae incertae sedis</taxon>
        <taxon>Elliptochloris clade</taxon>
        <taxon>Elliptochloris</taxon>
    </lineage>
</organism>
<dbReference type="Proteomes" id="UP001445335">
    <property type="component" value="Unassembled WGS sequence"/>
</dbReference>
<protein>
    <recommendedName>
        <fullName evidence="7">Hydroxyproline O-arabinosyltransferase-like domain-containing protein</fullName>
    </recommendedName>
</protein>
<comment type="caution">
    <text evidence="8">The sequence shown here is derived from an EMBL/GenBank/DDBJ whole genome shotgun (WGS) entry which is preliminary data.</text>
</comment>
<keyword evidence="6" id="KW-0472">Membrane</keyword>
<proteinExistence type="predicted"/>
<evidence type="ECO:0000256" key="2">
    <source>
        <dbReference type="ARBA" id="ARBA00022676"/>
    </source>
</evidence>
<accession>A0AAW1RIB4</accession>
<keyword evidence="5" id="KW-1133">Transmembrane helix</keyword>
<keyword evidence="2" id="KW-0328">Glycosyltransferase</keyword>
<evidence type="ECO:0000313" key="9">
    <source>
        <dbReference type="Proteomes" id="UP001445335"/>
    </source>
</evidence>
<keyword evidence="9" id="KW-1185">Reference proteome</keyword>
<evidence type="ECO:0000256" key="6">
    <source>
        <dbReference type="ARBA" id="ARBA00023136"/>
    </source>
</evidence>
<evidence type="ECO:0000256" key="3">
    <source>
        <dbReference type="ARBA" id="ARBA00022679"/>
    </source>
</evidence>
<comment type="subcellular location">
    <subcellularLocation>
        <location evidence="1">Membrane</location>
        <topology evidence="1">Single-pass membrane protein</topology>
    </subcellularLocation>
</comment>
<evidence type="ECO:0000256" key="1">
    <source>
        <dbReference type="ARBA" id="ARBA00004167"/>
    </source>
</evidence>
<reference evidence="8 9" key="1">
    <citation type="journal article" date="2024" name="Nat. Commun.">
        <title>Phylogenomics reveals the evolutionary origins of lichenization in chlorophyte algae.</title>
        <authorList>
            <person name="Puginier C."/>
            <person name="Libourel C."/>
            <person name="Otte J."/>
            <person name="Skaloud P."/>
            <person name="Haon M."/>
            <person name="Grisel S."/>
            <person name="Petersen M."/>
            <person name="Berrin J.G."/>
            <person name="Delaux P.M."/>
            <person name="Dal Grande F."/>
            <person name="Keller J."/>
        </authorList>
    </citation>
    <scope>NUCLEOTIDE SEQUENCE [LARGE SCALE GENOMIC DNA]</scope>
    <source>
        <strain evidence="8 9">SAG 245.80</strain>
    </source>
</reference>
<keyword evidence="4" id="KW-0812">Transmembrane</keyword>
<dbReference type="Gene3D" id="3.50.4.10">
    <property type="entry name" value="Hepatocyte Growth Factor"/>
    <property type="match status" value="1"/>
</dbReference>
<dbReference type="Pfam" id="PF23452">
    <property type="entry name" value="HPAT"/>
    <property type="match status" value="1"/>
</dbReference>